<organism evidence="2 3">
    <name type="scientific">Physocladia obscura</name>
    <dbReference type="NCBI Taxonomy" id="109957"/>
    <lineage>
        <taxon>Eukaryota</taxon>
        <taxon>Fungi</taxon>
        <taxon>Fungi incertae sedis</taxon>
        <taxon>Chytridiomycota</taxon>
        <taxon>Chytridiomycota incertae sedis</taxon>
        <taxon>Chytridiomycetes</taxon>
        <taxon>Chytridiales</taxon>
        <taxon>Chytriomycetaceae</taxon>
        <taxon>Physocladia</taxon>
    </lineage>
</organism>
<feature type="transmembrane region" description="Helical" evidence="1">
    <location>
        <begin position="217"/>
        <end position="234"/>
    </location>
</feature>
<dbReference type="Proteomes" id="UP001211907">
    <property type="component" value="Unassembled WGS sequence"/>
</dbReference>
<dbReference type="EMBL" id="JADGJH010000035">
    <property type="protein sequence ID" value="KAJ3141383.1"/>
    <property type="molecule type" value="Genomic_DNA"/>
</dbReference>
<reference evidence="2" key="1">
    <citation type="submission" date="2020-05" db="EMBL/GenBank/DDBJ databases">
        <title>Phylogenomic resolution of chytrid fungi.</title>
        <authorList>
            <person name="Stajich J.E."/>
            <person name="Amses K."/>
            <person name="Simmons R."/>
            <person name="Seto K."/>
            <person name="Myers J."/>
            <person name="Bonds A."/>
            <person name="Quandt C.A."/>
            <person name="Barry K."/>
            <person name="Liu P."/>
            <person name="Grigoriev I."/>
            <person name="Longcore J.E."/>
            <person name="James T.Y."/>
        </authorList>
    </citation>
    <scope>NUCLEOTIDE SEQUENCE</scope>
    <source>
        <strain evidence="2">JEL0513</strain>
    </source>
</reference>
<sequence length="359" mass="40561">MNENRLTNIIRRRLGRFGVNRGSEEIEIAPTRVPLLDNKLQQLNLDNYTLRTMMKLANVNEFLSDSDSDSCGFAFEHTSEYVSEYASDLESESVDEFIQACSDQSEYPALEPNNNLDEAPFPGPELYVIGNDRYQYEKYEPKSDWVGDRVSTPPPDFAEHQTADTEYTKHQQQQQKQNKFSVWLTGASIGCYYLLHAIPFLRFVVIRLQRKAGRSNALLMTSIFSALVGFYIALNRKEAELAFKRACPTKETVAVYNAIAASIVFTHVAPRLFMMLHFICNHVPLVGSVLVFLVMVVVIVGLFFAMLAAVSAYSVDVTVTLHGALKGWLGYRKVDGSNEKRLPVKNRNVMDLPPSYVGF</sequence>
<keyword evidence="1" id="KW-1133">Transmembrane helix</keyword>
<dbReference type="AlphaFoldDB" id="A0AAD5TFA8"/>
<comment type="caution">
    <text evidence="2">The sequence shown here is derived from an EMBL/GenBank/DDBJ whole genome shotgun (WGS) entry which is preliminary data.</text>
</comment>
<name>A0AAD5TFA8_9FUNG</name>
<keyword evidence="1" id="KW-0472">Membrane</keyword>
<evidence type="ECO:0000256" key="1">
    <source>
        <dbReference type="SAM" id="Phobius"/>
    </source>
</evidence>
<keyword evidence="1" id="KW-0812">Transmembrane</keyword>
<evidence type="ECO:0000313" key="2">
    <source>
        <dbReference type="EMBL" id="KAJ3141383.1"/>
    </source>
</evidence>
<feature type="transmembrane region" description="Helical" evidence="1">
    <location>
        <begin position="254"/>
        <end position="273"/>
    </location>
</feature>
<feature type="transmembrane region" description="Helical" evidence="1">
    <location>
        <begin position="285"/>
        <end position="313"/>
    </location>
</feature>
<evidence type="ECO:0000313" key="3">
    <source>
        <dbReference type="Proteomes" id="UP001211907"/>
    </source>
</evidence>
<keyword evidence="3" id="KW-1185">Reference proteome</keyword>
<proteinExistence type="predicted"/>
<accession>A0AAD5TFA8</accession>
<feature type="transmembrane region" description="Helical" evidence="1">
    <location>
        <begin position="180"/>
        <end position="205"/>
    </location>
</feature>
<gene>
    <name evidence="2" type="ORF">HK100_007419</name>
</gene>
<protein>
    <submittedName>
        <fullName evidence="2">Uncharacterized protein</fullName>
    </submittedName>
</protein>